<reference evidence="17" key="2">
    <citation type="submission" date="2015-01" db="EMBL/GenBank/DDBJ databases">
        <title>Evolutionary Origins and Diversification of the Mycorrhizal Mutualists.</title>
        <authorList>
            <consortium name="DOE Joint Genome Institute"/>
            <consortium name="Mycorrhizal Genomics Consortium"/>
            <person name="Kohler A."/>
            <person name="Kuo A."/>
            <person name="Nagy L.G."/>
            <person name="Floudas D."/>
            <person name="Copeland A."/>
            <person name="Barry K.W."/>
            <person name="Cichocki N."/>
            <person name="Veneault-Fourrey C."/>
            <person name="LaButti K."/>
            <person name="Lindquist E.A."/>
            <person name="Lipzen A."/>
            <person name="Lundell T."/>
            <person name="Morin E."/>
            <person name="Murat C."/>
            <person name="Riley R."/>
            <person name="Ohm R."/>
            <person name="Sun H."/>
            <person name="Tunlid A."/>
            <person name="Henrissat B."/>
            <person name="Grigoriev I.V."/>
            <person name="Hibbett D.S."/>
            <person name="Martin F."/>
        </authorList>
    </citation>
    <scope>NUCLEOTIDE SEQUENCE [LARGE SCALE GENOMIC DNA]</scope>
    <source>
        <strain evidence="17">F 1598</strain>
    </source>
</reference>
<dbReference type="Gene3D" id="3.40.630.30">
    <property type="match status" value="1"/>
</dbReference>
<dbReference type="SUPFAM" id="SSF47370">
    <property type="entry name" value="Bromodomain"/>
    <property type="match status" value="1"/>
</dbReference>
<dbReference type="Gene3D" id="1.20.920.10">
    <property type="entry name" value="Bromodomain-like"/>
    <property type="match status" value="1"/>
</dbReference>
<dbReference type="Pfam" id="PF00439">
    <property type="entry name" value="Bromodomain"/>
    <property type="match status" value="1"/>
</dbReference>
<evidence type="ECO:0000256" key="8">
    <source>
        <dbReference type="ARBA" id="ARBA00023159"/>
    </source>
</evidence>
<dbReference type="GO" id="GO:0000123">
    <property type="term" value="C:histone acetyltransferase complex"/>
    <property type="evidence" value="ECO:0007669"/>
    <property type="project" value="TreeGrafter"/>
</dbReference>
<dbReference type="EMBL" id="KN832970">
    <property type="protein sequence ID" value="KIM92049.1"/>
    <property type="molecule type" value="Genomic_DNA"/>
</dbReference>
<evidence type="ECO:0000256" key="11">
    <source>
        <dbReference type="ARBA" id="ARBA00023315"/>
    </source>
</evidence>
<organism evidence="16 17">
    <name type="scientific">Piloderma croceum (strain F 1598)</name>
    <dbReference type="NCBI Taxonomy" id="765440"/>
    <lineage>
        <taxon>Eukaryota</taxon>
        <taxon>Fungi</taxon>
        <taxon>Dikarya</taxon>
        <taxon>Basidiomycota</taxon>
        <taxon>Agaricomycotina</taxon>
        <taxon>Agaricomycetes</taxon>
        <taxon>Agaricomycetidae</taxon>
        <taxon>Atheliales</taxon>
        <taxon>Atheliaceae</taxon>
        <taxon>Piloderma</taxon>
    </lineage>
</organism>
<dbReference type="InterPro" id="IPR036427">
    <property type="entry name" value="Bromodomain-like_sf"/>
</dbReference>
<name>A0A0C3GKB9_PILCF</name>
<evidence type="ECO:0000259" key="14">
    <source>
        <dbReference type="PROSITE" id="PS50014"/>
    </source>
</evidence>
<keyword evidence="7 12" id="KW-0103">Bromodomain</keyword>
<dbReference type="AlphaFoldDB" id="A0A0C3GKB9"/>
<dbReference type="PROSITE" id="PS50014">
    <property type="entry name" value="BROMODOMAIN_2"/>
    <property type="match status" value="1"/>
</dbReference>
<evidence type="ECO:0000259" key="15">
    <source>
        <dbReference type="PROSITE" id="PS51186"/>
    </source>
</evidence>
<dbReference type="PANTHER" id="PTHR45750">
    <property type="entry name" value="GH11602P"/>
    <property type="match status" value="1"/>
</dbReference>
<dbReference type="InterPro" id="IPR018359">
    <property type="entry name" value="Bromodomain_CS"/>
</dbReference>
<comment type="similarity">
    <text evidence="2">Belongs to the acetyltransferase family. GCN5 subfamily.</text>
</comment>
<dbReference type="EC" id="2.3.1.48" evidence="3"/>
<dbReference type="InterPro" id="IPR001487">
    <property type="entry name" value="Bromodomain"/>
</dbReference>
<dbReference type="GO" id="GO:0005634">
    <property type="term" value="C:nucleus"/>
    <property type="evidence" value="ECO:0007669"/>
    <property type="project" value="UniProtKB-SubCell"/>
</dbReference>
<dbReference type="CDD" id="cd05509">
    <property type="entry name" value="Bromo_gcn5_like"/>
    <property type="match status" value="1"/>
</dbReference>
<dbReference type="STRING" id="765440.A0A0C3GKB9"/>
<dbReference type="InterPro" id="IPR037800">
    <property type="entry name" value="GCN5"/>
</dbReference>
<keyword evidence="6" id="KW-0805">Transcription regulation</keyword>
<feature type="compositionally biased region" description="Polar residues" evidence="13">
    <location>
        <begin position="144"/>
        <end position="170"/>
    </location>
</feature>
<evidence type="ECO:0000256" key="13">
    <source>
        <dbReference type="SAM" id="MobiDB-lite"/>
    </source>
</evidence>
<dbReference type="HOGENOM" id="CLU_015741_4_0_1"/>
<keyword evidence="10" id="KW-0539">Nucleus</keyword>
<feature type="compositionally biased region" description="Acidic residues" evidence="13">
    <location>
        <begin position="189"/>
        <end position="203"/>
    </location>
</feature>
<evidence type="ECO:0000256" key="1">
    <source>
        <dbReference type="ARBA" id="ARBA00004123"/>
    </source>
</evidence>
<dbReference type="InterPro" id="IPR000182">
    <property type="entry name" value="GNAT_dom"/>
</dbReference>
<proteinExistence type="inferred from homology"/>
<evidence type="ECO:0000256" key="9">
    <source>
        <dbReference type="ARBA" id="ARBA00023163"/>
    </source>
</evidence>
<evidence type="ECO:0000256" key="5">
    <source>
        <dbReference type="ARBA" id="ARBA00022853"/>
    </source>
</evidence>
<feature type="domain" description="N-acetyltransferase" evidence="15">
    <location>
        <begin position="320"/>
        <end position="476"/>
    </location>
</feature>
<evidence type="ECO:0000256" key="12">
    <source>
        <dbReference type="PROSITE-ProRule" id="PRU00035"/>
    </source>
</evidence>
<dbReference type="InterPro" id="IPR016181">
    <property type="entry name" value="Acyl_CoA_acyltransferase"/>
</dbReference>
<accession>A0A0C3GKB9</accession>
<comment type="subcellular location">
    <subcellularLocation>
        <location evidence="1">Nucleus</location>
    </subcellularLocation>
</comment>
<dbReference type="PANTHER" id="PTHR45750:SF3">
    <property type="entry name" value="HISTONE ACETYLTRANSFERASE"/>
    <property type="match status" value="1"/>
</dbReference>
<reference evidence="16 17" key="1">
    <citation type="submission" date="2014-04" db="EMBL/GenBank/DDBJ databases">
        <authorList>
            <consortium name="DOE Joint Genome Institute"/>
            <person name="Kuo A."/>
            <person name="Tarkka M."/>
            <person name="Buscot F."/>
            <person name="Kohler A."/>
            <person name="Nagy L.G."/>
            <person name="Floudas D."/>
            <person name="Copeland A."/>
            <person name="Barry K.W."/>
            <person name="Cichocki N."/>
            <person name="Veneault-Fourrey C."/>
            <person name="LaButti K."/>
            <person name="Lindquist E.A."/>
            <person name="Lipzen A."/>
            <person name="Lundell T."/>
            <person name="Morin E."/>
            <person name="Murat C."/>
            <person name="Sun H."/>
            <person name="Tunlid A."/>
            <person name="Henrissat B."/>
            <person name="Grigoriev I.V."/>
            <person name="Hibbett D.S."/>
            <person name="Martin F."/>
            <person name="Nordberg H.P."/>
            <person name="Cantor M.N."/>
            <person name="Hua S.X."/>
        </authorList>
    </citation>
    <scope>NUCLEOTIDE SEQUENCE [LARGE SCALE GENOMIC DNA]</scope>
    <source>
        <strain evidence="16 17">F 1598</strain>
    </source>
</reference>
<keyword evidence="17" id="KW-1185">Reference proteome</keyword>
<evidence type="ECO:0000313" key="17">
    <source>
        <dbReference type="Proteomes" id="UP000054166"/>
    </source>
</evidence>
<keyword evidence="8" id="KW-0010">Activator</keyword>
<dbReference type="SMART" id="SM00297">
    <property type="entry name" value="BROMO"/>
    <property type="match status" value="1"/>
</dbReference>
<evidence type="ECO:0000256" key="7">
    <source>
        <dbReference type="ARBA" id="ARBA00023117"/>
    </source>
</evidence>
<gene>
    <name evidence="16" type="ORF">PILCRDRAFT_109904</name>
</gene>
<keyword evidence="4" id="KW-0808">Transferase</keyword>
<dbReference type="InParanoid" id="A0A0C3GKB9"/>
<keyword evidence="5" id="KW-0156">Chromatin regulator</keyword>
<evidence type="ECO:0000256" key="6">
    <source>
        <dbReference type="ARBA" id="ARBA00023015"/>
    </source>
</evidence>
<evidence type="ECO:0000256" key="2">
    <source>
        <dbReference type="ARBA" id="ARBA00008607"/>
    </source>
</evidence>
<dbReference type="Pfam" id="PF00583">
    <property type="entry name" value="Acetyltransf_1"/>
    <property type="match status" value="1"/>
</dbReference>
<dbReference type="Proteomes" id="UP000054166">
    <property type="component" value="Unassembled WGS sequence"/>
</dbReference>
<dbReference type="OrthoDB" id="1937912at2759"/>
<dbReference type="GO" id="GO:0045944">
    <property type="term" value="P:positive regulation of transcription by RNA polymerase II"/>
    <property type="evidence" value="ECO:0007669"/>
    <property type="project" value="TreeGrafter"/>
</dbReference>
<keyword evidence="9" id="KW-0804">Transcription</keyword>
<dbReference type="GO" id="GO:0010484">
    <property type="term" value="F:histone H3 acetyltransferase activity"/>
    <property type="evidence" value="ECO:0007669"/>
    <property type="project" value="TreeGrafter"/>
</dbReference>
<keyword evidence="11" id="KW-0012">Acyltransferase</keyword>
<dbReference type="PRINTS" id="PR00503">
    <property type="entry name" value="BROMODOMAIN"/>
</dbReference>
<feature type="region of interest" description="Disordered" evidence="13">
    <location>
        <begin position="144"/>
        <end position="269"/>
    </location>
</feature>
<feature type="domain" description="Bromo" evidence="14">
    <location>
        <begin position="567"/>
        <end position="637"/>
    </location>
</feature>
<dbReference type="SUPFAM" id="SSF55729">
    <property type="entry name" value="Acyl-CoA N-acyltransferases (Nat)"/>
    <property type="match status" value="1"/>
</dbReference>
<evidence type="ECO:0000313" key="16">
    <source>
        <dbReference type="EMBL" id="KIM92049.1"/>
    </source>
</evidence>
<protein>
    <recommendedName>
        <fullName evidence="3">histone acetyltransferase</fullName>
        <ecNumber evidence="3">2.3.1.48</ecNumber>
    </recommendedName>
</protein>
<dbReference type="FunCoup" id="A0A0C3GKB9">
    <property type="interactions" value="48"/>
</dbReference>
<dbReference type="PROSITE" id="PS00633">
    <property type="entry name" value="BROMODOMAIN_1"/>
    <property type="match status" value="1"/>
</dbReference>
<dbReference type="PROSITE" id="PS51186">
    <property type="entry name" value="GNAT"/>
    <property type="match status" value="1"/>
</dbReference>
<evidence type="ECO:0000256" key="3">
    <source>
        <dbReference type="ARBA" id="ARBA00013184"/>
    </source>
</evidence>
<sequence length="659" mass="73328">MKRLYPSSADIPSLTKSQLALKIARHSPCSTCDSCIGLRPPADIEVVLDEAIASSSLGNLEQYGSDDDNAITDYLELCTCGHGVQEHGADVSEIGMEEFNRRGRAAVRLDEILHDVDNLLDFDYIDDDITSLRLQMRHPISTISTSSQGIATPANSSPVNEPLSPASSELSDIPPPMKKRRISESSLSDADEEDDDDDDDEEDKPLAARMTVKSAPDGSRPLKTTTGKRSGKKASSMKSKAQTAPASIQPPTGREQDEMNGKTNGINGRDTRVKVEEKMDESQLNRLATGVTVDAGGTTHAVPSVKTEKAAAVELRQGIIQITSVENDGQPRSLVILTGLKTLFQKQLPKMPREYIARLVFDSNSRGLAIIKRGYKVVGGICFRPFPHRGFAEIVFFATASVDQVKGYGGMLMDHFKTHIQHTYPGMMHFLTYADNYAVGYFRKQGFSKDITLDRSIWAGYIKDYEGGTIMQCTMLRKIDYLDKANIIALQKEAILNKIREISRSHIVYDGLPQFQDGAPEDVTVDPKDVPGLRESGWTPSMVINTIQVPRRGAEHNLMQRLLSDLQQHPQAWAFLQPVNGDEVEDYYDVIKRPMDLSTMEHKLETNQYPSLRAFIDDAQIIFDNCRLYNPEGSVYAKNATRMEKFLKDQVAERMRTEA</sequence>
<evidence type="ECO:0000256" key="4">
    <source>
        <dbReference type="ARBA" id="ARBA00022679"/>
    </source>
</evidence>
<dbReference type="CDD" id="cd04301">
    <property type="entry name" value="NAT_SF"/>
    <property type="match status" value="1"/>
</dbReference>
<evidence type="ECO:0000256" key="10">
    <source>
        <dbReference type="ARBA" id="ARBA00023242"/>
    </source>
</evidence>